<keyword evidence="3" id="KW-1185">Reference proteome</keyword>
<dbReference type="STRING" id="94624.Bpet1144"/>
<organism evidence="2 3">
    <name type="scientific">Bordetella petrii (strain ATCC BAA-461 / DSM 12804 / CCUG 43448 / CIP 107267 / Se-1111R)</name>
    <dbReference type="NCBI Taxonomy" id="340100"/>
    <lineage>
        <taxon>Bacteria</taxon>
        <taxon>Pseudomonadati</taxon>
        <taxon>Pseudomonadota</taxon>
        <taxon>Betaproteobacteria</taxon>
        <taxon>Burkholderiales</taxon>
        <taxon>Alcaligenaceae</taxon>
        <taxon>Bordetella</taxon>
    </lineage>
</organism>
<evidence type="ECO:0000313" key="2">
    <source>
        <dbReference type="EMBL" id="CAP41478.1"/>
    </source>
</evidence>
<evidence type="ECO:0000313" key="3">
    <source>
        <dbReference type="Proteomes" id="UP000001225"/>
    </source>
</evidence>
<reference evidence="2 3" key="1">
    <citation type="journal article" date="2008" name="BMC Genomics">
        <title>The missing link: Bordetella petrii is endowed with both the metabolic versatility of environmental bacteria and virulence traits of pathogenic Bordetellae.</title>
        <authorList>
            <person name="Gross R."/>
            <person name="Guzman C.A."/>
            <person name="Sebaihia M."/>
            <person name="Martins Dos Santos V.A."/>
            <person name="Pieper D.H."/>
            <person name="Koebnik R."/>
            <person name="Lechner M."/>
            <person name="Bartels D."/>
            <person name="Buhrmester J."/>
            <person name="Choudhuri J.V."/>
            <person name="Ebensen T."/>
            <person name="Gaigalat L."/>
            <person name="Herrmann S."/>
            <person name="Khachane A.N."/>
            <person name="Larisch C."/>
            <person name="Link S."/>
            <person name="Linke B."/>
            <person name="Meyer F."/>
            <person name="Mormann S."/>
            <person name="Nakunst D."/>
            <person name="Rueckert C."/>
            <person name="Schneiker-Bekel S."/>
            <person name="Schulze K."/>
            <person name="Vorhoelter F.J."/>
            <person name="Yevsa T."/>
            <person name="Engle J.T."/>
            <person name="Goldman W.E."/>
            <person name="Puehler A."/>
            <person name="Goebel U.B."/>
            <person name="Goesmann A."/>
            <person name="Bloecker H."/>
            <person name="Kaiser O."/>
            <person name="Martinez-Arias R."/>
        </authorList>
    </citation>
    <scope>NUCLEOTIDE SEQUENCE [LARGE SCALE GENOMIC DNA]</scope>
    <source>
        <strain evidence="3">ATCC BAA-461 / DSM 12804 / CCUG 43448 / CIP 107267 / Se-1111R</strain>
    </source>
</reference>
<accession>A9IBS6</accession>
<protein>
    <recommendedName>
        <fullName evidence="4">Transposase</fullName>
    </recommendedName>
</protein>
<evidence type="ECO:0008006" key="4">
    <source>
        <dbReference type="Google" id="ProtNLM"/>
    </source>
</evidence>
<evidence type="ECO:0000256" key="1">
    <source>
        <dbReference type="SAM" id="Coils"/>
    </source>
</evidence>
<name>A9IBS6_BORPD</name>
<dbReference type="Proteomes" id="UP000001225">
    <property type="component" value="Chromosome"/>
</dbReference>
<sequence>MQTRAPIPDDIDALKALVADLGVEMQALRSERDALKQAGRDDKHEIQHLKLLLGKRLPSTVLTA</sequence>
<dbReference type="AlphaFoldDB" id="A9IBS6"/>
<dbReference type="KEGG" id="bpt:Bpet1144"/>
<keyword evidence="1" id="KW-0175">Coiled coil</keyword>
<gene>
    <name evidence="2" type="ordered locus">Bpet1144</name>
</gene>
<feature type="coiled-coil region" evidence="1">
    <location>
        <begin position="11"/>
        <end position="38"/>
    </location>
</feature>
<proteinExistence type="predicted"/>
<dbReference type="EMBL" id="AM902716">
    <property type="protein sequence ID" value="CAP41478.1"/>
    <property type="molecule type" value="Genomic_DNA"/>
</dbReference>